<proteinExistence type="predicted"/>
<keyword evidence="2" id="KW-1185">Reference proteome</keyword>
<dbReference type="AlphaFoldDB" id="A0A098LIZ3"/>
<protein>
    <submittedName>
        <fullName evidence="1">Uncharacterized protein</fullName>
    </submittedName>
</protein>
<name>A0A098LIZ3_9BACT</name>
<gene>
    <name evidence="1" type="ORF">MYP_3658</name>
</gene>
<dbReference type="EMBL" id="BBLT01000008">
    <property type="protein sequence ID" value="GAL86429.1"/>
    <property type="molecule type" value="Genomic_DNA"/>
</dbReference>
<evidence type="ECO:0000313" key="1">
    <source>
        <dbReference type="EMBL" id="GAL86429.1"/>
    </source>
</evidence>
<dbReference type="STRING" id="153721.MYP_3658"/>
<evidence type="ECO:0000313" key="2">
    <source>
        <dbReference type="Proteomes" id="UP000030185"/>
    </source>
</evidence>
<sequence>MILILSISLIGSAFGQKDSVANSNKFPGGYIKLGFNYHLQLQHLDVAPIIFYRVSKRVDAGVGLNYLYYLKSDNSESNSAYGTNIFTRVYFLKNFFLHLEYLYSNVPYRNDLNFEYRRVYVTNFFSGVGYRQPLTSKVDSYLFALVDLTHRDESTYKNLVVVKLGISF</sequence>
<dbReference type="Proteomes" id="UP000030185">
    <property type="component" value="Unassembled WGS sequence"/>
</dbReference>
<reference evidence="1 2" key="1">
    <citation type="submission" date="2014-09" db="EMBL/GenBank/DDBJ databases">
        <title>Sporocytophaga myxococcoides PG-01 genome sequencing.</title>
        <authorList>
            <person name="Liu L."/>
            <person name="Gao P.J."/>
            <person name="Chen G.J."/>
            <person name="Wang L.S."/>
        </authorList>
    </citation>
    <scope>NUCLEOTIDE SEQUENCE [LARGE SCALE GENOMIC DNA]</scope>
    <source>
        <strain evidence="1 2">PG-01</strain>
    </source>
</reference>
<organism evidence="1 2">
    <name type="scientific">Sporocytophaga myxococcoides</name>
    <dbReference type="NCBI Taxonomy" id="153721"/>
    <lineage>
        <taxon>Bacteria</taxon>
        <taxon>Pseudomonadati</taxon>
        <taxon>Bacteroidota</taxon>
        <taxon>Cytophagia</taxon>
        <taxon>Cytophagales</taxon>
        <taxon>Cytophagaceae</taxon>
        <taxon>Sporocytophaga</taxon>
    </lineage>
</organism>
<accession>A0A098LIZ3</accession>
<comment type="caution">
    <text evidence="1">The sequence shown here is derived from an EMBL/GenBank/DDBJ whole genome shotgun (WGS) entry which is preliminary data.</text>
</comment>